<dbReference type="RefSeq" id="XP_004255801.1">
    <property type="nucleotide sequence ID" value="XM_004255753.1"/>
</dbReference>
<accession>A0A0A1U4D7</accession>
<dbReference type="InterPro" id="IPR004402">
    <property type="entry name" value="DeoD-type"/>
</dbReference>
<feature type="domain" description="Nucleoside phosphorylase" evidence="4">
    <location>
        <begin position="19"/>
        <end position="220"/>
    </location>
</feature>
<dbReference type="PANTHER" id="PTHR43691">
    <property type="entry name" value="URIDINE PHOSPHORYLASE"/>
    <property type="match status" value="1"/>
</dbReference>
<dbReference type="PROSITE" id="PS01232">
    <property type="entry name" value="PNP_UDP_1"/>
    <property type="match status" value="1"/>
</dbReference>
<protein>
    <submittedName>
        <fullName evidence="5">Purine nucleoside phosphorylase deoD-type, putative</fullName>
        <ecNumber evidence="5">2.4.2.1</ecNumber>
    </submittedName>
</protein>
<dbReference type="GO" id="GO:0004731">
    <property type="term" value="F:purine-nucleoside phosphorylase activity"/>
    <property type="evidence" value="ECO:0007669"/>
    <property type="project" value="UniProtKB-EC"/>
</dbReference>
<dbReference type="NCBIfam" id="TIGR00107">
    <property type="entry name" value="deoD"/>
    <property type="match status" value="1"/>
</dbReference>
<keyword evidence="3 5" id="KW-0808">Transferase</keyword>
<dbReference type="EMBL" id="KB206683">
    <property type="protein sequence ID" value="ELP89030.1"/>
    <property type="molecule type" value="Genomic_DNA"/>
</dbReference>
<dbReference type="GO" id="GO:0005829">
    <property type="term" value="C:cytosol"/>
    <property type="evidence" value="ECO:0007669"/>
    <property type="project" value="TreeGrafter"/>
</dbReference>
<evidence type="ECO:0000256" key="3">
    <source>
        <dbReference type="ARBA" id="ARBA00022679"/>
    </source>
</evidence>
<proteinExistence type="inferred from homology"/>
<dbReference type="OrthoDB" id="416752at2759"/>
<dbReference type="Proteomes" id="UP000014680">
    <property type="component" value="Unassembled WGS sequence"/>
</dbReference>
<keyword evidence="2 5" id="KW-0328">Glycosyltransferase</keyword>
<evidence type="ECO:0000259" key="4">
    <source>
        <dbReference type="Pfam" id="PF01048"/>
    </source>
</evidence>
<evidence type="ECO:0000256" key="1">
    <source>
        <dbReference type="ARBA" id="ARBA00010456"/>
    </source>
</evidence>
<dbReference type="KEGG" id="eiv:EIN_164200"/>
<dbReference type="NCBIfam" id="NF004489">
    <property type="entry name" value="PRK05819.1"/>
    <property type="match status" value="1"/>
</dbReference>
<dbReference type="GO" id="GO:0006218">
    <property type="term" value="P:uridine catabolic process"/>
    <property type="evidence" value="ECO:0007669"/>
    <property type="project" value="TreeGrafter"/>
</dbReference>
<dbReference type="SUPFAM" id="SSF53167">
    <property type="entry name" value="Purine and uridine phosphorylases"/>
    <property type="match status" value="1"/>
</dbReference>
<dbReference type="PANTHER" id="PTHR43691:SF11">
    <property type="entry name" value="FI09636P-RELATED"/>
    <property type="match status" value="1"/>
</dbReference>
<dbReference type="AlphaFoldDB" id="A0A0A1U4D7"/>
<evidence type="ECO:0000313" key="5">
    <source>
        <dbReference type="EMBL" id="ELP89030.1"/>
    </source>
</evidence>
<dbReference type="GeneID" id="14888009"/>
<dbReference type="Pfam" id="PF01048">
    <property type="entry name" value="PNP_UDP_1"/>
    <property type="match status" value="1"/>
</dbReference>
<dbReference type="VEuPathDB" id="AmoebaDB:EIN_164200"/>
<name>A0A0A1U4D7_ENTIV</name>
<dbReference type="Gene3D" id="3.40.50.1580">
    <property type="entry name" value="Nucleoside phosphorylase domain"/>
    <property type="match status" value="1"/>
</dbReference>
<dbReference type="InterPro" id="IPR000845">
    <property type="entry name" value="Nucleoside_phosphorylase_d"/>
</dbReference>
<dbReference type="OMA" id="CSIYVHE"/>
<dbReference type="EC" id="2.4.2.1" evidence="5"/>
<keyword evidence="6" id="KW-1185">Reference proteome</keyword>
<dbReference type="InterPro" id="IPR018016">
    <property type="entry name" value="Nucleoside_phosphorylase_CS"/>
</dbReference>
<dbReference type="InterPro" id="IPR035994">
    <property type="entry name" value="Nucleoside_phosphorylase_sf"/>
</dbReference>
<reference evidence="5 6" key="1">
    <citation type="submission" date="2012-10" db="EMBL/GenBank/DDBJ databases">
        <authorList>
            <person name="Zafar N."/>
            <person name="Inman J."/>
            <person name="Hall N."/>
            <person name="Lorenzi H."/>
            <person name="Caler E."/>
        </authorList>
    </citation>
    <scope>NUCLEOTIDE SEQUENCE [LARGE SCALE GENOMIC DNA]</scope>
    <source>
        <strain evidence="5 6">IP1</strain>
    </source>
</reference>
<comment type="similarity">
    <text evidence="1">Belongs to the PNP/UDP phosphorylase family.</text>
</comment>
<sequence length="234" mass="25429">MSVPTPHNEAKLGDYADTVLVAGDPLRCKLLSEKYLTEVKQVNGVRGALGFTGLYKGKRVSIQSHGMGMASIGIYTYELFNFYNVKTIIRIGSAGAIDPELDIGDIVIASGACHNSNFMSQYKLPGSYSPIADFELTRRAVDEAEKQGAKYKVGNIFSSDCFYDDALSLKEWSKMGVLAVEMEAAALYAIAARAGKKALCICSISDCPFRNVAMSAEDRQTKFTKMMEVALSLA</sequence>
<evidence type="ECO:0000313" key="6">
    <source>
        <dbReference type="Proteomes" id="UP000014680"/>
    </source>
</evidence>
<evidence type="ECO:0000256" key="2">
    <source>
        <dbReference type="ARBA" id="ARBA00022676"/>
    </source>
</evidence>
<dbReference type="CDD" id="cd09006">
    <property type="entry name" value="PNP_EcPNPI-like"/>
    <property type="match status" value="1"/>
</dbReference>
<organism evidence="5 6">
    <name type="scientific">Entamoeba invadens IP1</name>
    <dbReference type="NCBI Taxonomy" id="370355"/>
    <lineage>
        <taxon>Eukaryota</taxon>
        <taxon>Amoebozoa</taxon>
        <taxon>Evosea</taxon>
        <taxon>Archamoebae</taxon>
        <taxon>Mastigamoebida</taxon>
        <taxon>Entamoebidae</taxon>
        <taxon>Entamoeba</taxon>
    </lineage>
</organism>
<gene>
    <name evidence="5" type="ORF">EIN_164200</name>
</gene>
<dbReference type="GO" id="GO:0004850">
    <property type="term" value="F:uridine phosphorylase activity"/>
    <property type="evidence" value="ECO:0007669"/>
    <property type="project" value="TreeGrafter"/>
</dbReference>